<keyword evidence="4" id="KW-1185">Reference proteome</keyword>
<dbReference type="Gene3D" id="3.30.200.20">
    <property type="entry name" value="Phosphorylase Kinase, domain 1"/>
    <property type="match status" value="1"/>
</dbReference>
<evidence type="ECO:0000313" key="3">
    <source>
        <dbReference type="EMBL" id="MBA0086457.1"/>
    </source>
</evidence>
<dbReference type="AlphaFoldDB" id="A0A7V8NSC8"/>
<feature type="non-terminal residue" evidence="3">
    <location>
        <position position="124"/>
    </location>
</feature>
<dbReference type="PROSITE" id="PS50011">
    <property type="entry name" value="PROTEIN_KINASE_DOM"/>
    <property type="match status" value="1"/>
</dbReference>
<name>A0A7V8NSC8_9BACT</name>
<comment type="caution">
    <text evidence="3">The sequence shown here is derived from an EMBL/GenBank/DDBJ whole genome shotgun (WGS) entry which is preliminary data.</text>
</comment>
<sequence length="124" mass="13026">MDSDTGTTLVDDEGSFEGETLSPRASTPPKPPSRTTPFGNPGGTGSPNPLTSSEPIGGGRFAPGQILAERYRIVALAGRGGMGEVFRAEDLTLGQIVAMKFLPERLSQDAAALARFHAEVRNAR</sequence>
<dbReference type="InterPro" id="IPR000719">
    <property type="entry name" value="Prot_kinase_dom"/>
</dbReference>
<protein>
    <recommendedName>
        <fullName evidence="2">Protein kinase domain-containing protein</fullName>
    </recommendedName>
</protein>
<evidence type="ECO:0000259" key="2">
    <source>
        <dbReference type="PROSITE" id="PS50011"/>
    </source>
</evidence>
<accession>A0A7V8NSC8</accession>
<dbReference type="GO" id="GO:0004672">
    <property type="term" value="F:protein kinase activity"/>
    <property type="evidence" value="ECO:0007669"/>
    <property type="project" value="InterPro"/>
</dbReference>
<feature type="domain" description="Protein kinase" evidence="2">
    <location>
        <begin position="71"/>
        <end position="124"/>
    </location>
</feature>
<dbReference type="EMBL" id="JACDQQ010001522">
    <property type="protein sequence ID" value="MBA0086457.1"/>
    <property type="molecule type" value="Genomic_DNA"/>
</dbReference>
<feature type="region of interest" description="Disordered" evidence="1">
    <location>
        <begin position="1"/>
        <end position="61"/>
    </location>
</feature>
<evidence type="ECO:0000313" key="4">
    <source>
        <dbReference type="Proteomes" id="UP000567293"/>
    </source>
</evidence>
<evidence type="ECO:0000256" key="1">
    <source>
        <dbReference type="SAM" id="MobiDB-lite"/>
    </source>
</evidence>
<gene>
    <name evidence="3" type="ORF">HRJ53_15865</name>
</gene>
<dbReference type="Proteomes" id="UP000567293">
    <property type="component" value="Unassembled WGS sequence"/>
</dbReference>
<reference evidence="3" key="1">
    <citation type="submission" date="2020-06" db="EMBL/GenBank/DDBJ databases">
        <title>Legume-microbial interactions unlock mineral nutrients during tropical forest succession.</title>
        <authorList>
            <person name="Epihov D.Z."/>
        </authorList>
    </citation>
    <scope>NUCLEOTIDE SEQUENCE [LARGE SCALE GENOMIC DNA]</scope>
    <source>
        <strain evidence="3">Pan2503</strain>
    </source>
</reference>
<proteinExistence type="predicted"/>
<dbReference type="SUPFAM" id="SSF56112">
    <property type="entry name" value="Protein kinase-like (PK-like)"/>
    <property type="match status" value="1"/>
</dbReference>
<organism evidence="3 4">
    <name type="scientific">Candidatus Acidiferrum panamense</name>
    <dbReference type="NCBI Taxonomy" id="2741543"/>
    <lineage>
        <taxon>Bacteria</taxon>
        <taxon>Pseudomonadati</taxon>
        <taxon>Acidobacteriota</taxon>
        <taxon>Terriglobia</taxon>
        <taxon>Candidatus Acidiferrales</taxon>
        <taxon>Candidatus Acidiferrum</taxon>
    </lineage>
</organism>
<dbReference type="InterPro" id="IPR011009">
    <property type="entry name" value="Kinase-like_dom_sf"/>
</dbReference>
<dbReference type="GO" id="GO:0005524">
    <property type="term" value="F:ATP binding"/>
    <property type="evidence" value="ECO:0007669"/>
    <property type="project" value="InterPro"/>
</dbReference>